<comment type="caution">
    <text evidence="11">The sequence shown here is derived from an EMBL/GenBank/DDBJ whole genome shotgun (WGS) entry which is preliminary data.</text>
</comment>
<evidence type="ECO:0000313" key="12">
    <source>
        <dbReference type="Proteomes" id="UP000216998"/>
    </source>
</evidence>
<comment type="similarity">
    <text evidence="9">Belongs to the TrpF family.</text>
</comment>
<evidence type="ECO:0000256" key="7">
    <source>
        <dbReference type="ARBA" id="ARBA00023141"/>
    </source>
</evidence>
<evidence type="ECO:0000256" key="5">
    <source>
        <dbReference type="ARBA" id="ARBA00022605"/>
    </source>
</evidence>
<keyword evidence="8 9" id="KW-0413">Isomerase</keyword>
<dbReference type="InterPro" id="IPR044643">
    <property type="entry name" value="TrpF_fam"/>
</dbReference>
<evidence type="ECO:0000256" key="3">
    <source>
        <dbReference type="ARBA" id="ARBA00012572"/>
    </source>
</evidence>
<sequence length="216" mass="22613">MSAVKAKICGISTPETMQAALDAGARWVGLVFFAKSPRNVSIATAAELSRMVGTGTRVVGLFVDPTDDFLEDVTGQVPLDLIQLHGGETPERVTAIRARFKLPVMKALKIGDAADLDAARAYEPVVDMLLFDAKPPKGAILPGGNGVAFDWSLLTGRQWQKPWMLSGGLDPANVADAIRATGAKAVDVSSGVEDAPGRKSPDLIRAFLSAVTSAGA</sequence>
<dbReference type="OrthoDB" id="9796196at2"/>
<keyword evidence="7 9" id="KW-0057">Aromatic amino acid biosynthesis</keyword>
<keyword evidence="6 9" id="KW-0822">Tryptophan biosynthesis</keyword>
<dbReference type="Proteomes" id="UP000216998">
    <property type="component" value="Unassembled WGS sequence"/>
</dbReference>
<dbReference type="InterPro" id="IPR011060">
    <property type="entry name" value="RibuloseP-bd_barrel"/>
</dbReference>
<dbReference type="HAMAP" id="MF_00135">
    <property type="entry name" value="PRAI"/>
    <property type="match status" value="1"/>
</dbReference>
<dbReference type="EC" id="5.3.1.24" evidence="3 9"/>
<keyword evidence="5 9" id="KW-0028">Amino-acid biosynthesis</keyword>
<organism evidence="11 12">
    <name type="scientific">Niveispirillum lacus</name>
    <dbReference type="NCBI Taxonomy" id="1981099"/>
    <lineage>
        <taxon>Bacteria</taxon>
        <taxon>Pseudomonadati</taxon>
        <taxon>Pseudomonadota</taxon>
        <taxon>Alphaproteobacteria</taxon>
        <taxon>Rhodospirillales</taxon>
        <taxon>Azospirillaceae</taxon>
        <taxon>Niveispirillum</taxon>
    </lineage>
</organism>
<dbReference type="GO" id="GO:0000162">
    <property type="term" value="P:L-tryptophan biosynthetic process"/>
    <property type="evidence" value="ECO:0007669"/>
    <property type="project" value="UniProtKB-UniRule"/>
</dbReference>
<evidence type="ECO:0000256" key="1">
    <source>
        <dbReference type="ARBA" id="ARBA00001164"/>
    </source>
</evidence>
<name>A0A255Z3A7_9PROT</name>
<keyword evidence="12" id="KW-1185">Reference proteome</keyword>
<evidence type="ECO:0000256" key="9">
    <source>
        <dbReference type="HAMAP-Rule" id="MF_00135"/>
    </source>
</evidence>
<dbReference type="InterPro" id="IPR013785">
    <property type="entry name" value="Aldolase_TIM"/>
</dbReference>
<evidence type="ECO:0000256" key="4">
    <source>
        <dbReference type="ARBA" id="ARBA00022272"/>
    </source>
</evidence>
<dbReference type="EMBL" id="NOXU01000024">
    <property type="protein sequence ID" value="OYQ35958.1"/>
    <property type="molecule type" value="Genomic_DNA"/>
</dbReference>
<proteinExistence type="inferred from homology"/>
<feature type="domain" description="N-(5'phosphoribosyl) anthranilate isomerase (PRAI)" evidence="10">
    <location>
        <begin position="6"/>
        <end position="209"/>
    </location>
</feature>
<gene>
    <name evidence="9" type="primary">trpF</name>
    <name evidence="11" type="ORF">CHU95_06805</name>
</gene>
<dbReference type="Pfam" id="PF00697">
    <property type="entry name" value="PRAI"/>
    <property type="match status" value="1"/>
</dbReference>
<dbReference type="AlphaFoldDB" id="A0A255Z3A7"/>
<evidence type="ECO:0000256" key="2">
    <source>
        <dbReference type="ARBA" id="ARBA00004664"/>
    </source>
</evidence>
<protein>
    <recommendedName>
        <fullName evidence="4 9">N-(5'-phosphoribosyl)anthranilate isomerase</fullName>
        <shortName evidence="9">PRAI</shortName>
        <ecNumber evidence="3 9">5.3.1.24</ecNumber>
    </recommendedName>
</protein>
<dbReference type="InterPro" id="IPR001240">
    <property type="entry name" value="PRAI_dom"/>
</dbReference>
<evidence type="ECO:0000256" key="8">
    <source>
        <dbReference type="ARBA" id="ARBA00023235"/>
    </source>
</evidence>
<dbReference type="RefSeq" id="WP_094455014.1">
    <property type="nucleotide sequence ID" value="NZ_NOXU01000024.1"/>
</dbReference>
<accession>A0A255Z3A7</accession>
<dbReference type="CDD" id="cd00405">
    <property type="entry name" value="PRAI"/>
    <property type="match status" value="1"/>
</dbReference>
<comment type="pathway">
    <text evidence="2 9">Amino-acid biosynthesis; L-tryptophan biosynthesis; L-tryptophan from chorismate: step 3/5.</text>
</comment>
<reference evidence="11 12" key="1">
    <citation type="submission" date="2017-07" db="EMBL/GenBank/DDBJ databases">
        <title>Niveispirillum cyanobacteriorum sp. nov., isolated from cyanobacterial aggregates in a eutrophic lake.</title>
        <authorList>
            <person name="Cai H."/>
        </authorList>
    </citation>
    <scope>NUCLEOTIDE SEQUENCE [LARGE SCALE GENOMIC DNA]</scope>
    <source>
        <strain evidence="12">TH1-14</strain>
    </source>
</reference>
<dbReference type="SUPFAM" id="SSF51366">
    <property type="entry name" value="Ribulose-phoshate binding barrel"/>
    <property type="match status" value="1"/>
</dbReference>
<dbReference type="UniPathway" id="UPA00035">
    <property type="reaction ID" value="UER00042"/>
</dbReference>
<dbReference type="PANTHER" id="PTHR42894:SF1">
    <property type="entry name" value="N-(5'-PHOSPHORIBOSYL)ANTHRANILATE ISOMERASE"/>
    <property type="match status" value="1"/>
</dbReference>
<dbReference type="Gene3D" id="3.20.20.70">
    <property type="entry name" value="Aldolase class I"/>
    <property type="match status" value="1"/>
</dbReference>
<comment type="catalytic activity">
    <reaction evidence="1 9">
        <text>N-(5-phospho-beta-D-ribosyl)anthranilate = 1-(2-carboxyphenylamino)-1-deoxy-D-ribulose 5-phosphate</text>
        <dbReference type="Rhea" id="RHEA:21540"/>
        <dbReference type="ChEBI" id="CHEBI:18277"/>
        <dbReference type="ChEBI" id="CHEBI:58613"/>
        <dbReference type="EC" id="5.3.1.24"/>
    </reaction>
</comment>
<evidence type="ECO:0000313" key="11">
    <source>
        <dbReference type="EMBL" id="OYQ35958.1"/>
    </source>
</evidence>
<dbReference type="GO" id="GO:0004640">
    <property type="term" value="F:phosphoribosylanthranilate isomerase activity"/>
    <property type="evidence" value="ECO:0007669"/>
    <property type="project" value="UniProtKB-UniRule"/>
</dbReference>
<dbReference type="PANTHER" id="PTHR42894">
    <property type="entry name" value="N-(5'-PHOSPHORIBOSYL)ANTHRANILATE ISOMERASE"/>
    <property type="match status" value="1"/>
</dbReference>
<dbReference type="NCBIfam" id="NF002295">
    <property type="entry name" value="PRK01222.1-1"/>
    <property type="match status" value="1"/>
</dbReference>
<evidence type="ECO:0000259" key="10">
    <source>
        <dbReference type="Pfam" id="PF00697"/>
    </source>
</evidence>
<evidence type="ECO:0000256" key="6">
    <source>
        <dbReference type="ARBA" id="ARBA00022822"/>
    </source>
</evidence>